<reference evidence="3" key="2">
    <citation type="submission" date="2020-10" db="EMBL/GenBank/DDBJ databases">
        <authorList>
            <person name="Cooper E.A."/>
            <person name="Brenton Z.W."/>
            <person name="Flinn B.S."/>
            <person name="Jenkins J."/>
            <person name="Shu S."/>
            <person name="Flowers D."/>
            <person name="Luo F."/>
            <person name="Wang Y."/>
            <person name="Xia P."/>
            <person name="Barry K."/>
            <person name="Daum C."/>
            <person name="Lipzen A."/>
            <person name="Yoshinaga Y."/>
            <person name="Schmutz J."/>
            <person name="Saski C."/>
            <person name="Vermerris W."/>
            <person name="Kresovich S."/>
        </authorList>
    </citation>
    <scope>NUCLEOTIDE SEQUENCE</scope>
</reference>
<dbReference type="SUPFAM" id="SSF49503">
    <property type="entry name" value="Cupredoxins"/>
    <property type="match status" value="1"/>
</dbReference>
<sequence>MWTSTTSSPLKLGSVRLSLSVTVSHSAVEIGRRGCDHCGGDSSYTVGKPGGSWDLQTNLTAWASTIDFHPGDQLVFKYDASAHDVVEVTQAGYSSCSIGGERAPSPAAPTRPATTAAATPFVSNVPLGGAAPGSSAAGLGSLLVTVVSLLFGLTLTIA</sequence>
<evidence type="ECO:0000259" key="2">
    <source>
        <dbReference type="PROSITE" id="PS51485"/>
    </source>
</evidence>
<dbReference type="PANTHER" id="PTHR33021:SF499">
    <property type="entry name" value="OS12G0150500 PROTEIN"/>
    <property type="match status" value="1"/>
</dbReference>
<keyword evidence="1" id="KW-0812">Transmembrane</keyword>
<protein>
    <recommendedName>
        <fullName evidence="2">Phytocyanin domain-containing protein</fullName>
    </recommendedName>
</protein>
<accession>A0A921U9B4</accession>
<evidence type="ECO:0000313" key="4">
    <source>
        <dbReference type="Proteomes" id="UP000807115"/>
    </source>
</evidence>
<dbReference type="PROSITE" id="PS51485">
    <property type="entry name" value="PHYTOCYANIN"/>
    <property type="match status" value="1"/>
</dbReference>
<gene>
    <name evidence="3" type="ORF">BDA96_07G035100</name>
</gene>
<organism evidence="3 4">
    <name type="scientific">Sorghum bicolor</name>
    <name type="common">Sorghum</name>
    <name type="synonym">Sorghum vulgare</name>
    <dbReference type="NCBI Taxonomy" id="4558"/>
    <lineage>
        <taxon>Eukaryota</taxon>
        <taxon>Viridiplantae</taxon>
        <taxon>Streptophyta</taxon>
        <taxon>Embryophyta</taxon>
        <taxon>Tracheophyta</taxon>
        <taxon>Spermatophyta</taxon>
        <taxon>Magnoliopsida</taxon>
        <taxon>Liliopsida</taxon>
        <taxon>Poales</taxon>
        <taxon>Poaceae</taxon>
        <taxon>PACMAD clade</taxon>
        <taxon>Panicoideae</taxon>
        <taxon>Andropogonodae</taxon>
        <taxon>Andropogoneae</taxon>
        <taxon>Sorghinae</taxon>
        <taxon>Sorghum</taxon>
    </lineage>
</organism>
<dbReference type="GO" id="GO:0009055">
    <property type="term" value="F:electron transfer activity"/>
    <property type="evidence" value="ECO:0007669"/>
    <property type="project" value="InterPro"/>
</dbReference>
<evidence type="ECO:0000256" key="1">
    <source>
        <dbReference type="SAM" id="Phobius"/>
    </source>
</evidence>
<dbReference type="Pfam" id="PF02298">
    <property type="entry name" value="Cu_bind_like"/>
    <property type="match status" value="1"/>
</dbReference>
<dbReference type="InterPro" id="IPR008972">
    <property type="entry name" value="Cupredoxin"/>
</dbReference>
<comment type="caution">
    <text evidence="3">The sequence shown here is derived from an EMBL/GenBank/DDBJ whole genome shotgun (WGS) entry which is preliminary data.</text>
</comment>
<dbReference type="Gene3D" id="2.60.40.420">
    <property type="entry name" value="Cupredoxins - blue copper proteins"/>
    <property type="match status" value="1"/>
</dbReference>
<name>A0A921U9B4_SORBI</name>
<dbReference type="EMBL" id="CM027686">
    <property type="protein sequence ID" value="KAG0522415.1"/>
    <property type="molecule type" value="Genomic_DNA"/>
</dbReference>
<evidence type="ECO:0000313" key="3">
    <source>
        <dbReference type="EMBL" id="KAG0522415.1"/>
    </source>
</evidence>
<dbReference type="PANTHER" id="PTHR33021">
    <property type="entry name" value="BLUE COPPER PROTEIN"/>
    <property type="match status" value="1"/>
</dbReference>
<feature type="transmembrane region" description="Helical" evidence="1">
    <location>
        <begin position="136"/>
        <end position="157"/>
    </location>
</feature>
<keyword evidence="1" id="KW-1133">Transmembrane helix</keyword>
<dbReference type="Proteomes" id="UP000807115">
    <property type="component" value="Chromosome 7"/>
</dbReference>
<feature type="domain" description="Phytocyanin" evidence="2">
    <location>
        <begin position="42"/>
        <end position="148"/>
    </location>
</feature>
<proteinExistence type="predicted"/>
<dbReference type="AlphaFoldDB" id="A0A921U9B4"/>
<dbReference type="InterPro" id="IPR003245">
    <property type="entry name" value="Phytocyanin_dom"/>
</dbReference>
<dbReference type="InterPro" id="IPR039391">
    <property type="entry name" value="Phytocyanin-like"/>
</dbReference>
<keyword evidence="1" id="KW-0472">Membrane</keyword>
<reference evidence="3" key="1">
    <citation type="journal article" date="2019" name="BMC Genomics">
        <title>A new reference genome for Sorghum bicolor reveals high levels of sequence similarity between sweet and grain genotypes: implications for the genetics of sugar metabolism.</title>
        <authorList>
            <person name="Cooper E.A."/>
            <person name="Brenton Z.W."/>
            <person name="Flinn B.S."/>
            <person name="Jenkins J."/>
            <person name="Shu S."/>
            <person name="Flowers D."/>
            <person name="Luo F."/>
            <person name="Wang Y."/>
            <person name="Xia P."/>
            <person name="Barry K."/>
            <person name="Daum C."/>
            <person name="Lipzen A."/>
            <person name="Yoshinaga Y."/>
            <person name="Schmutz J."/>
            <person name="Saski C."/>
            <person name="Vermerris W."/>
            <person name="Kresovich S."/>
        </authorList>
    </citation>
    <scope>NUCLEOTIDE SEQUENCE</scope>
</reference>